<evidence type="ECO:0000313" key="2">
    <source>
        <dbReference type="Proteomes" id="UP000002964"/>
    </source>
</evidence>
<proteinExistence type="predicted"/>
<sequence length="425" mass="47889">MNTAFPDQSASKCRIHALLAANRARSRLASGTGSPVIYAWDQNAACLLMDCTGLLGSESLHAVSDWASGLLTVHCNDNLFEEGKVTDLGLPFGFYPDIAFRQWFATIPNAIAEPLAHLPAAQYALARLAQRSEPVRDLVISNVNLCYLLHQFATEHGYPEQSLAEIAARKQTDILREMGLPPHKRVVKLIRKIAMEEIDKFAFSRLFRVLGDEAVCNALVHEQRLTRRLFLVLARYPWVAGRPLQRLLCEATDPSRREWVEDNIRMGGEEAVRTMQRFNQISQLRRLHDRLIAAQMHQDRCRLRRYDANGKVLSFPPAPFADTQSIQAIKTPDALQGETEEMAHCVSSYSERIYNGRYAVYKVLAPERLTLGLKIREGHVSFDQLRGLANKPPSQQAQAAVEQWFRDCLERPMQANPGPAPQAPI</sequence>
<reference evidence="2" key="1">
    <citation type="submission" date="2011-06" db="EMBL/GenBank/DDBJ databases">
        <authorList>
            <consortium name="US DOE Joint Genome Institute (JGI-PGF)"/>
            <person name="Lucas S."/>
            <person name="Han J."/>
            <person name="Lapidus A."/>
            <person name="Cheng J.-F."/>
            <person name="Goodwin L."/>
            <person name="Pitluck S."/>
            <person name="Peters L."/>
            <person name="Land M.L."/>
            <person name="Hauser L."/>
            <person name="Vogl K."/>
            <person name="Liu Z."/>
            <person name="Overmann J."/>
            <person name="Frigaard N.-U."/>
            <person name="Bryant D.A."/>
            <person name="Woyke T.J."/>
        </authorList>
    </citation>
    <scope>NUCLEOTIDE SEQUENCE [LARGE SCALE GENOMIC DNA]</scope>
    <source>
        <strain evidence="2">970</strain>
    </source>
</reference>
<evidence type="ECO:0000313" key="1">
    <source>
        <dbReference type="EMBL" id="EIC22029.1"/>
    </source>
</evidence>
<dbReference type="HOGENOM" id="CLU_061568_0_0_6"/>
<dbReference type="Pfam" id="PF14284">
    <property type="entry name" value="PcfJ"/>
    <property type="match status" value="1"/>
</dbReference>
<keyword evidence="2" id="KW-1185">Reference proteome</keyword>
<gene>
    <name evidence="1" type="ORF">Thi970DRAFT_02270</name>
</gene>
<dbReference type="RefSeq" id="WP_009148613.1">
    <property type="nucleotide sequence ID" value="NZ_CP121471.1"/>
</dbReference>
<organism evidence="1 2">
    <name type="scientific">Thiorhodovibrio frisius</name>
    <dbReference type="NCBI Taxonomy" id="631362"/>
    <lineage>
        <taxon>Bacteria</taxon>
        <taxon>Pseudomonadati</taxon>
        <taxon>Pseudomonadota</taxon>
        <taxon>Gammaproteobacteria</taxon>
        <taxon>Chromatiales</taxon>
        <taxon>Chromatiaceae</taxon>
        <taxon>Thiorhodovibrio</taxon>
    </lineage>
</organism>
<evidence type="ECO:0008006" key="3">
    <source>
        <dbReference type="Google" id="ProtNLM"/>
    </source>
</evidence>
<dbReference type="Proteomes" id="UP000002964">
    <property type="component" value="Unassembled WGS sequence"/>
</dbReference>
<name>H8YZA2_9GAMM</name>
<dbReference type="eggNOG" id="ENOG50336GB">
    <property type="taxonomic scope" value="Bacteria"/>
</dbReference>
<dbReference type="InterPro" id="IPR025586">
    <property type="entry name" value="PcfJ"/>
</dbReference>
<dbReference type="OrthoDB" id="5816009at2"/>
<dbReference type="AlphaFoldDB" id="H8YZA2"/>
<dbReference type="EMBL" id="JH603169">
    <property type="protein sequence ID" value="EIC22029.1"/>
    <property type="molecule type" value="Genomic_DNA"/>
</dbReference>
<accession>H8YZA2</accession>
<protein>
    <recommendedName>
        <fullName evidence="3">PcfJ-like protein</fullName>
    </recommendedName>
</protein>
<reference evidence="1 2" key="2">
    <citation type="submission" date="2011-11" db="EMBL/GenBank/DDBJ databases">
        <authorList>
            <consortium name="US DOE Joint Genome Institute"/>
            <person name="Lucas S."/>
            <person name="Han J."/>
            <person name="Lapidus A."/>
            <person name="Cheng J.-F."/>
            <person name="Goodwin L."/>
            <person name="Pitluck S."/>
            <person name="Peters L."/>
            <person name="Ovchinnikova G."/>
            <person name="Zhang X."/>
            <person name="Detter J.C."/>
            <person name="Han C."/>
            <person name="Tapia R."/>
            <person name="Land M."/>
            <person name="Hauser L."/>
            <person name="Kyrpides N."/>
            <person name="Ivanova N."/>
            <person name="Pagani I."/>
            <person name="Vogl K."/>
            <person name="Liu Z."/>
            <person name="Overmann J."/>
            <person name="Frigaard N.-U."/>
            <person name="Bryant D."/>
            <person name="Woyke T."/>
        </authorList>
    </citation>
    <scope>NUCLEOTIDE SEQUENCE [LARGE SCALE GENOMIC DNA]</scope>
    <source>
        <strain evidence="1 2">970</strain>
    </source>
</reference>